<dbReference type="Gene3D" id="1.10.1200.10">
    <property type="entry name" value="ACP-like"/>
    <property type="match status" value="1"/>
</dbReference>
<name>A0ABP7FCB2_9FLAO</name>
<accession>A0ABP7FCB2</accession>
<dbReference type="SUPFAM" id="SSF47336">
    <property type="entry name" value="ACP-like"/>
    <property type="match status" value="1"/>
</dbReference>
<dbReference type="Pfam" id="PF00550">
    <property type="entry name" value="PP-binding"/>
    <property type="match status" value="1"/>
</dbReference>
<dbReference type="EMBL" id="BAABDT010000003">
    <property type="protein sequence ID" value="GAA3736203.1"/>
    <property type="molecule type" value="Genomic_DNA"/>
</dbReference>
<keyword evidence="3" id="KW-1185">Reference proteome</keyword>
<gene>
    <name evidence="2" type="ORF">GCM10022422_19090</name>
</gene>
<dbReference type="Proteomes" id="UP001501367">
    <property type="component" value="Unassembled WGS sequence"/>
</dbReference>
<comment type="caution">
    <text evidence="2">The sequence shown here is derived from an EMBL/GenBank/DDBJ whole genome shotgun (WGS) entry which is preliminary data.</text>
</comment>
<evidence type="ECO:0000313" key="2">
    <source>
        <dbReference type="EMBL" id="GAA3736203.1"/>
    </source>
</evidence>
<evidence type="ECO:0000313" key="3">
    <source>
        <dbReference type="Proteomes" id="UP001501367"/>
    </source>
</evidence>
<dbReference type="RefSeq" id="WP_345158278.1">
    <property type="nucleotide sequence ID" value="NZ_BAABDT010000003.1"/>
</dbReference>
<proteinExistence type="predicted"/>
<dbReference type="InterPro" id="IPR009081">
    <property type="entry name" value="PP-bd_ACP"/>
</dbReference>
<organism evidence="2 3">
    <name type="scientific">Flavobacterium ginsengisoli</name>
    <dbReference type="NCBI Taxonomy" id="871694"/>
    <lineage>
        <taxon>Bacteria</taxon>
        <taxon>Pseudomonadati</taxon>
        <taxon>Bacteroidota</taxon>
        <taxon>Flavobacteriia</taxon>
        <taxon>Flavobacteriales</taxon>
        <taxon>Flavobacteriaceae</taxon>
        <taxon>Flavobacterium</taxon>
    </lineage>
</organism>
<feature type="domain" description="Carrier" evidence="1">
    <location>
        <begin position="1"/>
        <end position="76"/>
    </location>
</feature>
<dbReference type="InterPro" id="IPR036736">
    <property type="entry name" value="ACP-like_sf"/>
</dbReference>
<reference evidence="3" key="1">
    <citation type="journal article" date="2019" name="Int. J. Syst. Evol. Microbiol.">
        <title>The Global Catalogue of Microorganisms (GCM) 10K type strain sequencing project: providing services to taxonomists for standard genome sequencing and annotation.</title>
        <authorList>
            <consortium name="The Broad Institute Genomics Platform"/>
            <consortium name="The Broad Institute Genome Sequencing Center for Infectious Disease"/>
            <person name="Wu L."/>
            <person name="Ma J."/>
        </authorList>
    </citation>
    <scope>NUCLEOTIDE SEQUENCE [LARGE SCALE GENOMIC DNA]</scope>
    <source>
        <strain evidence="3">JCM 17336</strain>
    </source>
</reference>
<evidence type="ECO:0000259" key="1">
    <source>
        <dbReference type="PROSITE" id="PS50075"/>
    </source>
</evidence>
<dbReference type="PROSITE" id="PS50075">
    <property type="entry name" value="CARRIER"/>
    <property type="match status" value="1"/>
</dbReference>
<sequence>MEKEIFVSNVRQQFIDAEEIVLEMSTEFRQLDSYDSLTGMTIMVMIKDEYGVDISESDYRAKKTVQELYEYVLAKTEK</sequence>
<protein>
    <recommendedName>
        <fullName evidence="1">Carrier domain-containing protein</fullName>
    </recommendedName>
</protein>